<evidence type="ECO:0000313" key="4">
    <source>
        <dbReference type="Proteomes" id="UP001500621"/>
    </source>
</evidence>
<feature type="region of interest" description="Disordered" evidence="1">
    <location>
        <begin position="273"/>
        <end position="296"/>
    </location>
</feature>
<dbReference type="RefSeq" id="WP_345265346.1">
    <property type="nucleotide sequence ID" value="NZ_BAABIM010000002.1"/>
</dbReference>
<gene>
    <name evidence="3" type="ORF">GCM10023226_20220</name>
</gene>
<feature type="transmembrane region" description="Helical" evidence="2">
    <location>
        <begin position="103"/>
        <end position="122"/>
    </location>
</feature>
<keyword evidence="2" id="KW-0812">Transmembrane</keyword>
<protein>
    <submittedName>
        <fullName evidence="3">Uncharacterized protein</fullName>
    </submittedName>
</protein>
<sequence length="296" mass="31642">MDLSALIFVALAVAWAAYLIPKALKHHEEDRLGRTVESFSSSLRVLARRDTTDGRTTTLVVPGRPAAEAAEVVEVARAELDVEVTTTPAPRRTASPAQRRRRVLGLLLMATGTVLALAAFAVLAWAWVAAPAALLVAWLVACRVMVKAERRRPARPAAPRADRIPAAPVVEPEAPEAETGAHPAVDDEREAEVAVVEPAADADPETEEIAAVPAAEQGVQVGWDPVPTTLPTYVTKEPAARRSVRTIDLDSTGVWTSGRSEVDSQIAREAEEAARVKKAEAEQAEARAEERRASGS</sequence>
<dbReference type="EMBL" id="BAABIM010000002">
    <property type="protein sequence ID" value="GAA4683036.1"/>
    <property type="molecule type" value="Genomic_DNA"/>
</dbReference>
<keyword evidence="2" id="KW-1133">Transmembrane helix</keyword>
<feature type="transmembrane region" description="Helical" evidence="2">
    <location>
        <begin position="128"/>
        <end position="146"/>
    </location>
</feature>
<dbReference type="Proteomes" id="UP001500621">
    <property type="component" value="Unassembled WGS sequence"/>
</dbReference>
<evidence type="ECO:0000313" key="3">
    <source>
        <dbReference type="EMBL" id="GAA4683036.1"/>
    </source>
</evidence>
<evidence type="ECO:0000256" key="1">
    <source>
        <dbReference type="SAM" id="MobiDB-lite"/>
    </source>
</evidence>
<feature type="compositionally biased region" description="Low complexity" evidence="1">
    <location>
        <begin position="155"/>
        <end position="172"/>
    </location>
</feature>
<keyword evidence="2" id="KW-0472">Membrane</keyword>
<evidence type="ECO:0000256" key="2">
    <source>
        <dbReference type="SAM" id="Phobius"/>
    </source>
</evidence>
<feature type="transmembrane region" description="Helical" evidence="2">
    <location>
        <begin position="6"/>
        <end position="24"/>
    </location>
</feature>
<feature type="region of interest" description="Disordered" evidence="1">
    <location>
        <begin position="151"/>
        <end position="187"/>
    </location>
</feature>
<comment type="caution">
    <text evidence="3">The sequence shown here is derived from an EMBL/GenBank/DDBJ whole genome shotgun (WGS) entry which is preliminary data.</text>
</comment>
<accession>A0ABP8W9C2</accession>
<name>A0ABP8W9C2_9ACTN</name>
<organism evidence="3 4">
    <name type="scientific">Nocardioides nanhaiensis</name>
    <dbReference type="NCBI Taxonomy" id="1476871"/>
    <lineage>
        <taxon>Bacteria</taxon>
        <taxon>Bacillati</taxon>
        <taxon>Actinomycetota</taxon>
        <taxon>Actinomycetes</taxon>
        <taxon>Propionibacteriales</taxon>
        <taxon>Nocardioidaceae</taxon>
        <taxon>Nocardioides</taxon>
    </lineage>
</organism>
<proteinExistence type="predicted"/>
<keyword evidence="4" id="KW-1185">Reference proteome</keyword>
<reference evidence="4" key="1">
    <citation type="journal article" date="2019" name="Int. J. Syst. Evol. Microbiol.">
        <title>The Global Catalogue of Microorganisms (GCM) 10K type strain sequencing project: providing services to taxonomists for standard genome sequencing and annotation.</title>
        <authorList>
            <consortium name="The Broad Institute Genomics Platform"/>
            <consortium name="The Broad Institute Genome Sequencing Center for Infectious Disease"/>
            <person name="Wu L."/>
            <person name="Ma J."/>
        </authorList>
    </citation>
    <scope>NUCLEOTIDE SEQUENCE [LARGE SCALE GENOMIC DNA]</scope>
    <source>
        <strain evidence="4">JCM 18127</strain>
    </source>
</reference>